<evidence type="ECO:0000256" key="3">
    <source>
        <dbReference type="SAM" id="MobiDB-lite"/>
    </source>
</evidence>
<feature type="region of interest" description="Disordered" evidence="3">
    <location>
        <begin position="220"/>
        <end position="352"/>
    </location>
</feature>
<feature type="compositionally biased region" description="Basic and acidic residues" evidence="3">
    <location>
        <begin position="17"/>
        <end position="31"/>
    </location>
</feature>
<dbReference type="OrthoDB" id="422728at2759"/>
<evidence type="ECO:0000256" key="1">
    <source>
        <dbReference type="ARBA" id="ARBA00006043"/>
    </source>
</evidence>
<dbReference type="InterPro" id="IPR004854">
    <property type="entry name" value="Ufd1-like"/>
</dbReference>
<reference evidence="6 7" key="1">
    <citation type="journal article" date="2018" name="PLoS ONE">
        <title>The draft genome of Kipferlia bialata reveals reductive genome evolution in fornicate parasites.</title>
        <authorList>
            <person name="Tanifuji G."/>
            <person name="Takabayashi S."/>
            <person name="Kume K."/>
            <person name="Takagi M."/>
            <person name="Nakayama T."/>
            <person name="Kamikawa R."/>
            <person name="Inagaki Y."/>
            <person name="Hashimoto T."/>
        </authorList>
    </citation>
    <scope>NUCLEOTIDE SEQUENCE [LARGE SCALE GENOMIC DNA]</scope>
    <source>
        <strain evidence="6">NY0173</strain>
    </source>
</reference>
<feature type="compositionally biased region" description="Polar residues" evidence="3">
    <location>
        <begin position="290"/>
        <end position="301"/>
    </location>
</feature>
<keyword evidence="7" id="KW-1185">Reference proteome</keyword>
<evidence type="ECO:0000313" key="6">
    <source>
        <dbReference type="EMBL" id="GIQ87452.1"/>
    </source>
</evidence>
<evidence type="ECO:0000313" key="7">
    <source>
        <dbReference type="Proteomes" id="UP000265618"/>
    </source>
</evidence>
<comment type="similarity">
    <text evidence="1">Belongs to the UFD1 family.</text>
</comment>
<dbReference type="InterPro" id="IPR042299">
    <property type="entry name" value="Ufd1-like_Nn"/>
</dbReference>
<dbReference type="GO" id="GO:0031593">
    <property type="term" value="F:polyubiquitin modification-dependent protein binding"/>
    <property type="evidence" value="ECO:0007669"/>
    <property type="project" value="TreeGrafter"/>
</dbReference>
<dbReference type="EMBL" id="BDIP01003239">
    <property type="protein sequence ID" value="GIQ87452.1"/>
    <property type="molecule type" value="Genomic_DNA"/>
</dbReference>
<evidence type="ECO:0000259" key="5">
    <source>
        <dbReference type="Pfam" id="PF24842"/>
    </source>
</evidence>
<feature type="domain" description="Ubiquitin fusion degradation protein UFD1 N-terminal subdomain 1" evidence="4">
    <location>
        <begin position="51"/>
        <end position="144"/>
    </location>
</feature>
<evidence type="ECO:0000256" key="2">
    <source>
        <dbReference type="ARBA" id="ARBA00022786"/>
    </source>
</evidence>
<dbReference type="Pfam" id="PF03152">
    <property type="entry name" value="UFD1_N1"/>
    <property type="match status" value="1"/>
</dbReference>
<accession>A0A9K3D2F0</accession>
<dbReference type="Proteomes" id="UP000265618">
    <property type="component" value="Unassembled WGS sequence"/>
</dbReference>
<feature type="domain" description="Ubiquitin fusion degradation protein UFD1 N-terminal subdomain 2" evidence="5">
    <location>
        <begin position="149"/>
        <end position="223"/>
    </location>
</feature>
<dbReference type="InterPro" id="IPR055417">
    <property type="entry name" value="UFD1_N1"/>
</dbReference>
<name>A0A9K3D2F0_9EUKA</name>
<feature type="compositionally biased region" description="Low complexity" evidence="3">
    <location>
        <begin position="316"/>
        <end position="330"/>
    </location>
</feature>
<gene>
    <name evidence="6" type="ORF">KIPB_009494</name>
</gene>
<dbReference type="Gene3D" id="3.10.330.10">
    <property type="match status" value="1"/>
</dbReference>
<proteinExistence type="inferred from homology"/>
<dbReference type="GO" id="GO:0036503">
    <property type="term" value="P:ERAD pathway"/>
    <property type="evidence" value="ECO:0007669"/>
    <property type="project" value="TreeGrafter"/>
</dbReference>
<dbReference type="AlphaFoldDB" id="A0A9K3D2F0"/>
<dbReference type="Gene3D" id="2.40.40.50">
    <property type="entry name" value="Ubiquitin fusion degradation protein UFD1, N-terminal domain"/>
    <property type="match status" value="1"/>
</dbReference>
<protein>
    <submittedName>
        <fullName evidence="6">Ubiquitin fusion degradation protein UFD1</fullName>
    </submittedName>
</protein>
<dbReference type="InterPro" id="IPR055418">
    <property type="entry name" value="UFD1_N2"/>
</dbReference>
<dbReference type="GO" id="GO:0006511">
    <property type="term" value="P:ubiquitin-dependent protein catabolic process"/>
    <property type="evidence" value="ECO:0007669"/>
    <property type="project" value="InterPro"/>
</dbReference>
<organism evidence="6 7">
    <name type="scientific">Kipferlia bialata</name>
    <dbReference type="NCBI Taxonomy" id="797122"/>
    <lineage>
        <taxon>Eukaryota</taxon>
        <taxon>Metamonada</taxon>
        <taxon>Carpediemonas-like organisms</taxon>
        <taxon>Kipferlia</taxon>
    </lineage>
</organism>
<sequence length="352" mass="38664">MDYDNPHNMAQRLMARGRRDRDRDRDRDIYGGRHHTGRMPNIRDPNFLGRLRVHSMYEIQDKEHLENTGRVILPGNVLQKIMEENLHSQDGPMLFRLTSSADASKYIHVGVSEFSCPTGHIHVPWFIKDNLGIDFNAEVDVHLAPIPRGNFIRVQAQSVDFLEIEDHKHTLEQLLPEFCCLTSGQTIRFTHRGKQYELKVNETRPAAAISLFNADISVDFDRPVGYQTPPPSPRADTGRDVAQPVSGPSAQGTGGDGTDTQTAPPPPVFFGGVPRTFDGSAPPTKGASPAPSTQAKVTQAQARYRRARPGPQNWQAAPSASASGTPGADASDSESSEGETMFVPFCGAGRTM</sequence>
<dbReference type="PANTHER" id="PTHR12555">
    <property type="entry name" value="UBIQUITIN FUSION DEGRADATON PROTEIN 1"/>
    <property type="match status" value="1"/>
</dbReference>
<dbReference type="Pfam" id="PF24842">
    <property type="entry name" value="UFD1_N2"/>
    <property type="match status" value="1"/>
</dbReference>
<evidence type="ECO:0000259" key="4">
    <source>
        <dbReference type="Pfam" id="PF03152"/>
    </source>
</evidence>
<feature type="region of interest" description="Disordered" evidence="3">
    <location>
        <begin position="14"/>
        <end position="43"/>
    </location>
</feature>
<keyword evidence="2" id="KW-0833">Ubl conjugation pathway</keyword>
<comment type="caution">
    <text evidence="6">The sequence shown here is derived from an EMBL/GenBank/DDBJ whole genome shotgun (WGS) entry which is preliminary data.</text>
</comment>
<dbReference type="GO" id="GO:0034098">
    <property type="term" value="C:VCP-NPL4-UFD1 AAA ATPase complex"/>
    <property type="evidence" value="ECO:0007669"/>
    <property type="project" value="TreeGrafter"/>
</dbReference>
<dbReference type="PANTHER" id="PTHR12555:SF13">
    <property type="entry name" value="UBIQUITIN RECOGNITION FACTOR IN ER-ASSOCIATED DEGRADATION PROTEIN 1"/>
    <property type="match status" value="1"/>
</dbReference>